<dbReference type="Proteomes" id="UP000199477">
    <property type="component" value="Unassembled WGS sequence"/>
</dbReference>
<feature type="domain" description="Glycosyltransferase 2-like" evidence="1">
    <location>
        <begin position="16"/>
        <end position="131"/>
    </location>
</feature>
<evidence type="ECO:0000313" key="3">
    <source>
        <dbReference type="Proteomes" id="UP000199477"/>
    </source>
</evidence>
<dbReference type="CDD" id="cd00761">
    <property type="entry name" value="Glyco_tranf_GTA_type"/>
    <property type="match status" value="1"/>
</dbReference>
<dbReference type="SUPFAM" id="SSF53448">
    <property type="entry name" value="Nucleotide-diphospho-sugar transferases"/>
    <property type="match status" value="1"/>
</dbReference>
<keyword evidence="2" id="KW-0808">Transferase</keyword>
<protein>
    <submittedName>
        <fullName evidence="2">Glycosyl transferase family 2</fullName>
    </submittedName>
</protein>
<dbReference type="Gene3D" id="3.90.550.10">
    <property type="entry name" value="Spore Coat Polysaccharide Biosynthesis Protein SpsA, Chain A"/>
    <property type="match status" value="1"/>
</dbReference>
<dbReference type="EMBL" id="FONH01000001">
    <property type="protein sequence ID" value="SFE03888.1"/>
    <property type="molecule type" value="Genomic_DNA"/>
</dbReference>
<dbReference type="RefSeq" id="WP_051548434.1">
    <property type="nucleotide sequence ID" value="NZ_FONH01000001.1"/>
</dbReference>
<gene>
    <name evidence="2" type="ORF">SAMN02799615_00162</name>
</gene>
<name>A0A1I1XB57_9GAMM</name>
<evidence type="ECO:0000259" key="1">
    <source>
        <dbReference type="Pfam" id="PF00535"/>
    </source>
</evidence>
<keyword evidence="3" id="KW-1185">Reference proteome</keyword>
<reference evidence="3" key="1">
    <citation type="submission" date="2016-10" db="EMBL/GenBank/DDBJ databases">
        <authorList>
            <person name="Varghese N."/>
            <person name="Submissions S."/>
        </authorList>
    </citation>
    <scope>NUCLEOTIDE SEQUENCE [LARGE SCALE GENOMIC DNA]</scope>
    <source>
        <strain evidence="3">UNC178MFTsu3.1</strain>
    </source>
</reference>
<dbReference type="InterPro" id="IPR029044">
    <property type="entry name" value="Nucleotide-diphossugar_trans"/>
</dbReference>
<dbReference type="Pfam" id="PF00535">
    <property type="entry name" value="Glycos_transf_2"/>
    <property type="match status" value="1"/>
</dbReference>
<dbReference type="PANTHER" id="PTHR43685">
    <property type="entry name" value="GLYCOSYLTRANSFERASE"/>
    <property type="match status" value="1"/>
</dbReference>
<organism evidence="2 3">
    <name type="scientific">Dyella marensis</name>
    <dbReference type="NCBI Taxonomy" id="500610"/>
    <lineage>
        <taxon>Bacteria</taxon>
        <taxon>Pseudomonadati</taxon>
        <taxon>Pseudomonadota</taxon>
        <taxon>Gammaproteobacteria</taxon>
        <taxon>Lysobacterales</taxon>
        <taxon>Rhodanobacteraceae</taxon>
        <taxon>Dyella</taxon>
    </lineage>
</organism>
<sequence length="315" mass="35253">MGSERTPIDGRWPLVSVLIPAHNHERFVLRCLDSVLEDPYPAKELVIVDDGSVDGTAGKISQWIARHEGELPVIFRRRENRGVAATLNELASLARGDFLKLGASDDFLLPGGLEAQVRYLQAHPRKWAVVGDSVVVDCYGNRLHDSGMRGLHRVDKRQYATDEGIRRAVIRHWAIGGPVALLRRTAPGAIAGWTEELRIDDWDFFLRLVARDALGFIDLPVCGYRLHDANLSKTRHVATRVANLAESRRVALRRVELFDGPDRQLLKAQAHYIGAKIAFLQRRPLRVALRMAACLALRGVSRMRLPSAHPEAERA</sequence>
<dbReference type="STRING" id="500610.SAMN02799615_00162"/>
<dbReference type="GO" id="GO:0016740">
    <property type="term" value="F:transferase activity"/>
    <property type="evidence" value="ECO:0007669"/>
    <property type="project" value="UniProtKB-KW"/>
</dbReference>
<proteinExistence type="predicted"/>
<dbReference type="AlphaFoldDB" id="A0A1I1XB57"/>
<dbReference type="InterPro" id="IPR001173">
    <property type="entry name" value="Glyco_trans_2-like"/>
</dbReference>
<dbReference type="InterPro" id="IPR050834">
    <property type="entry name" value="Glycosyltransf_2"/>
</dbReference>
<accession>A0A1I1XB57</accession>
<dbReference type="PANTHER" id="PTHR43685:SF11">
    <property type="entry name" value="GLYCOSYLTRANSFERASE TAGX-RELATED"/>
    <property type="match status" value="1"/>
</dbReference>
<evidence type="ECO:0000313" key="2">
    <source>
        <dbReference type="EMBL" id="SFE03888.1"/>
    </source>
</evidence>